<dbReference type="CDD" id="cd07185">
    <property type="entry name" value="OmpA_C-like"/>
    <property type="match status" value="1"/>
</dbReference>
<keyword evidence="1 6" id="KW-0732">Signal</keyword>
<evidence type="ECO:0000256" key="4">
    <source>
        <dbReference type="ARBA" id="ARBA00023237"/>
    </source>
</evidence>
<gene>
    <name evidence="6 8" type="primary">pal</name>
    <name evidence="8" type="ORF">WEOB_239</name>
</gene>
<dbReference type="RefSeq" id="WP_281263735.1">
    <property type="nucleotide sequence ID" value="NZ_LN774881.1"/>
</dbReference>
<keyword evidence="3 6" id="KW-0564">Palmitate</keyword>
<evidence type="ECO:0000313" key="9">
    <source>
        <dbReference type="Proteomes" id="UP000242753"/>
    </source>
</evidence>
<dbReference type="EMBL" id="LN774881">
    <property type="protein sequence ID" value="CEN32186.1"/>
    <property type="molecule type" value="Genomic_DNA"/>
</dbReference>
<dbReference type="KEGG" id="wca:WEOB_239"/>
<dbReference type="AlphaFoldDB" id="A0A0H5C5F6"/>
<keyword evidence="4 6" id="KW-0998">Cell outer membrane</keyword>
<comment type="subcellular location">
    <subcellularLocation>
        <location evidence="6">Cell outer membrane</location>
        <topology evidence="6">Lipid-anchor</topology>
    </subcellularLocation>
</comment>
<comment type="function">
    <text evidence="6">Part of the Tol-Pal system, which plays a role in outer membrane invagination during cell division and is important for maintaining outer membrane integrity.</text>
</comment>
<sequence length="184" mass="21616">MKFIEFLKKMVFIVSFALITSCDNHNKDINFDIDEKDISAQDIKNELNIINENEINQDNSNENFHLTLRKLQYNNTIYFDLNKYEIRPEFFHILDEYANFLSNNPSYVVIIEGHTDIRGTEEYNIALGKKRSNSVKKYLQNKGISINQIDTISYGKEKLISFGYDEFSHAKNRRAVNILKCLNE</sequence>
<evidence type="ECO:0000256" key="5">
    <source>
        <dbReference type="ARBA" id="ARBA00023288"/>
    </source>
</evidence>
<name>A0A0H5C5F6_9ENTR</name>
<dbReference type="GO" id="GO:0009279">
    <property type="term" value="C:cell outer membrane"/>
    <property type="evidence" value="ECO:0007669"/>
    <property type="project" value="UniProtKB-SubCell"/>
</dbReference>
<dbReference type="InterPro" id="IPR006665">
    <property type="entry name" value="OmpA-like"/>
</dbReference>
<evidence type="ECO:0000259" key="7">
    <source>
        <dbReference type="PROSITE" id="PS51123"/>
    </source>
</evidence>
<dbReference type="SUPFAM" id="SSF103088">
    <property type="entry name" value="OmpA-like"/>
    <property type="match status" value="1"/>
</dbReference>
<keyword evidence="5 6" id="KW-0449">Lipoprotein</keyword>
<dbReference type="GO" id="GO:0051301">
    <property type="term" value="P:cell division"/>
    <property type="evidence" value="ECO:0007669"/>
    <property type="project" value="UniProtKB-UniRule"/>
</dbReference>
<keyword evidence="2 6" id="KW-0472">Membrane</keyword>
<evidence type="ECO:0000313" key="8">
    <source>
        <dbReference type="EMBL" id="CEN32186.1"/>
    </source>
</evidence>
<evidence type="ECO:0000256" key="6">
    <source>
        <dbReference type="HAMAP-Rule" id="MF_02204"/>
    </source>
</evidence>
<keyword evidence="6" id="KW-0132">Cell division</keyword>
<proteinExistence type="inferred from homology"/>
<dbReference type="HAMAP" id="MF_02204">
    <property type="entry name" value="Pal"/>
    <property type="match status" value="1"/>
</dbReference>
<reference evidence="9" key="1">
    <citation type="submission" date="2015-01" db="EMBL/GenBank/DDBJ databases">
        <authorList>
            <person name="Manzano-Marin A."/>
            <person name="Manzano-Marin A."/>
        </authorList>
    </citation>
    <scope>NUCLEOTIDE SEQUENCE [LARGE SCALE GENOMIC DNA]</scope>
    <source>
        <strain evidence="9">obscurior</strain>
    </source>
</reference>
<comment type="similarity">
    <text evidence="6">Belongs to the Pal lipoprotein family.</text>
</comment>
<feature type="domain" description="OmpA-like" evidence="7">
    <location>
        <begin position="66"/>
        <end position="183"/>
    </location>
</feature>
<dbReference type="PATRIC" id="fig|1594731.3.peg.224"/>
<comment type="subunit">
    <text evidence="6">The Tol-Pal system is composed of five core proteins: the inner membrane proteins TolA, TolQ and TolR, the periplasmic protein TolB and the outer membrane protein Pal. They form a network linking the inner and outer membranes and the peptidoglycan layer.</text>
</comment>
<dbReference type="InterPro" id="IPR050330">
    <property type="entry name" value="Bact_OuterMem_StrucFunc"/>
</dbReference>
<dbReference type="InterPro" id="IPR006664">
    <property type="entry name" value="OMP_bac"/>
</dbReference>
<organism evidence="8 9">
    <name type="scientific">Candidatus Westeberhardia cardiocondylae</name>
    <dbReference type="NCBI Taxonomy" id="1594731"/>
    <lineage>
        <taxon>Bacteria</taxon>
        <taxon>Pseudomonadati</taxon>
        <taxon>Pseudomonadota</taxon>
        <taxon>Gammaproteobacteria</taxon>
        <taxon>Enterobacterales</taxon>
        <taxon>Enterobacteriaceae</taxon>
        <taxon>ant endosymbionts</taxon>
        <taxon>Candidatus Westeberhardia</taxon>
    </lineage>
</organism>
<dbReference type="Gene3D" id="3.30.1330.60">
    <property type="entry name" value="OmpA-like domain"/>
    <property type="match status" value="1"/>
</dbReference>
<dbReference type="PROSITE" id="PS51123">
    <property type="entry name" value="OMPA_2"/>
    <property type="match status" value="1"/>
</dbReference>
<dbReference type="InterPro" id="IPR036737">
    <property type="entry name" value="OmpA-like_sf"/>
</dbReference>
<dbReference type="PROSITE" id="PS51257">
    <property type="entry name" value="PROKAR_LIPOPROTEIN"/>
    <property type="match status" value="1"/>
</dbReference>
<dbReference type="Proteomes" id="UP000242753">
    <property type="component" value="Chromosome I"/>
</dbReference>
<accession>A0A0H5C5F6</accession>
<dbReference type="STRING" id="1594731.WEOB_239"/>
<evidence type="ECO:0000256" key="1">
    <source>
        <dbReference type="ARBA" id="ARBA00022729"/>
    </source>
</evidence>
<dbReference type="PANTHER" id="PTHR30329">
    <property type="entry name" value="STATOR ELEMENT OF FLAGELLAR MOTOR COMPLEX"/>
    <property type="match status" value="1"/>
</dbReference>
<evidence type="ECO:0000256" key="2">
    <source>
        <dbReference type="ARBA" id="ARBA00023136"/>
    </source>
</evidence>
<dbReference type="PANTHER" id="PTHR30329:SF21">
    <property type="entry name" value="LIPOPROTEIN YIAD-RELATED"/>
    <property type="match status" value="1"/>
</dbReference>
<keyword evidence="6" id="KW-0131">Cell cycle</keyword>
<dbReference type="Pfam" id="PF00691">
    <property type="entry name" value="OmpA"/>
    <property type="match status" value="1"/>
</dbReference>
<keyword evidence="9" id="KW-1185">Reference proteome</keyword>
<dbReference type="PRINTS" id="PR01021">
    <property type="entry name" value="OMPADOMAIN"/>
</dbReference>
<protein>
    <recommendedName>
        <fullName evidence="6">Peptidoglycan-associated lipoprotein</fullName>
        <shortName evidence="6">PAL</shortName>
    </recommendedName>
</protein>
<dbReference type="InterPro" id="IPR039001">
    <property type="entry name" value="Pal"/>
</dbReference>
<evidence type="ECO:0000256" key="3">
    <source>
        <dbReference type="ARBA" id="ARBA00023139"/>
    </source>
</evidence>